<accession>A0ABT3PRP9</accession>
<dbReference type="EMBL" id="JAGGJA010000014">
    <property type="protein sequence ID" value="MCW9708537.1"/>
    <property type="molecule type" value="Genomic_DNA"/>
</dbReference>
<dbReference type="PANTHER" id="PTHR48106:SF18">
    <property type="entry name" value="QUINONE OXIDOREDUCTASE PIG3"/>
    <property type="match status" value="1"/>
</dbReference>
<dbReference type="Gene3D" id="3.40.50.720">
    <property type="entry name" value="NAD(P)-binding Rossmann-like Domain"/>
    <property type="match status" value="1"/>
</dbReference>
<reference evidence="4 5" key="1">
    <citation type="submission" date="2021-03" db="EMBL/GenBank/DDBJ databases">
        <title>Aliifodinibius sp. nov., a new bacterium isolated from saline soil.</title>
        <authorList>
            <person name="Galisteo C."/>
            <person name="De La Haba R."/>
            <person name="Sanchez-Porro C."/>
            <person name="Ventosa A."/>
        </authorList>
    </citation>
    <scope>NUCLEOTIDE SEQUENCE [LARGE SCALE GENOMIC DNA]</scope>
    <source>
        <strain evidence="4 5">1BSP15-2V2</strain>
    </source>
</reference>
<keyword evidence="2" id="KW-0560">Oxidoreductase</keyword>
<protein>
    <submittedName>
        <fullName evidence="4">NAD(P)H-quinone oxidoreductase</fullName>
    </submittedName>
</protein>
<dbReference type="Proteomes" id="UP001207918">
    <property type="component" value="Unassembled WGS sequence"/>
</dbReference>
<dbReference type="PANTHER" id="PTHR48106">
    <property type="entry name" value="QUINONE OXIDOREDUCTASE PIG3-RELATED"/>
    <property type="match status" value="1"/>
</dbReference>
<dbReference type="InterPro" id="IPR014189">
    <property type="entry name" value="Quinone_OxRdtase_PIG3"/>
</dbReference>
<sequence>MKAIQIVNPGKHSALEIQEAPTPEPKPQEVLVRIHATAINRADLLQRTGNYPPPKGASAIPGLEMAGIVEEVGPSVTQWSVGDRVFGLLPGGGYAEYCTLHEDMAMSIPGNFSFTEAAAIPETFLTAFQALDWLGKLQQKETVLIHAAGSGVGTSAIQLAKHLYKARIIGTAGKQHKLDTAKQLGADFAYNYKEQNFAQEISRDIGPDSVNLIIDFIGEPYWHKNMDVLAVDGRLVYLAFLGGHKLEEMSLTPILRKRLSIIGSTLRSRTVDYKINLSQDFSAQTLPLFENGTIRAVIDSTFDWTETEAAHQRMQENKNTGKIVLRGI</sequence>
<dbReference type="SMART" id="SM00829">
    <property type="entry name" value="PKS_ER"/>
    <property type="match status" value="1"/>
</dbReference>
<dbReference type="SUPFAM" id="SSF50129">
    <property type="entry name" value="GroES-like"/>
    <property type="match status" value="1"/>
</dbReference>
<dbReference type="InterPro" id="IPR036291">
    <property type="entry name" value="NAD(P)-bd_dom_sf"/>
</dbReference>
<dbReference type="RefSeq" id="WP_265767321.1">
    <property type="nucleotide sequence ID" value="NZ_JAGGJA010000014.1"/>
</dbReference>
<dbReference type="Pfam" id="PF00107">
    <property type="entry name" value="ADH_zinc_N"/>
    <property type="match status" value="1"/>
</dbReference>
<dbReference type="InterPro" id="IPR013149">
    <property type="entry name" value="ADH-like_C"/>
</dbReference>
<proteinExistence type="predicted"/>
<dbReference type="SUPFAM" id="SSF51735">
    <property type="entry name" value="NAD(P)-binding Rossmann-fold domains"/>
    <property type="match status" value="1"/>
</dbReference>
<name>A0ABT3PRP9_9BACT</name>
<dbReference type="Pfam" id="PF08240">
    <property type="entry name" value="ADH_N"/>
    <property type="match status" value="1"/>
</dbReference>
<organism evidence="4 5">
    <name type="scientific">Fodinibius salsisoli</name>
    <dbReference type="NCBI Taxonomy" id="2820877"/>
    <lineage>
        <taxon>Bacteria</taxon>
        <taxon>Pseudomonadati</taxon>
        <taxon>Balneolota</taxon>
        <taxon>Balneolia</taxon>
        <taxon>Balneolales</taxon>
        <taxon>Balneolaceae</taxon>
        <taxon>Fodinibius</taxon>
    </lineage>
</organism>
<evidence type="ECO:0000256" key="1">
    <source>
        <dbReference type="ARBA" id="ARBA00022857"/>
    </source>
</evidence>
<dbReference type="Gene3D" id="3.90.180.10">
    <property type="entry name" value="Medium-chain alcohol dehydrogenases, catalytic domain"/>
    <property type="match status" value="1"/>
</dbReference>
<dbReference type="InterPro" id="IPR020843">
    <property type="entry name" value="ER"/>
</dbReference>
<keyword evidence="5" id="KW-1185">Reference proteome</keyword>
<evidence type="ECO:0000313" key="5">
    <source>
        <dbReference type="Proteomes" id="UP001207918"/>
    </source>
</evidence>
<dbReference type="InterPro" id="IPR011032">
    <property type="entry name" value="GroES-like_sf"/>
</dbReference>
<evidence type="ECO:0000313" key="4">
    <source>
        <dbReference type="EMBL" id="MCW9708537.1"/>
    </source>
</evidence>
<evidence type="ECO:0000256" key="2">
    <source>
        <dbReference type="ARBA" id="ARBA00023002"/>
    </source>
</evidence>
<evidence type="ECO:0000259" key="3">
    <source>
        <dbReference type="SMART" id="SM00829"/>
    </source>
</evidence>
<comment type="caution">
    <text evidence="4">The sequence shown here is derived from an EMBL/GenBank/DDBJ whole genome shotgun (WGS) entry which is preliminary data.</text>
</comment>
<dbReference type="CDD" id="cd05276">
    <property type="entry name" value="p53_inducible_oxidoreductase"/>
    <property type="match status" value="1"/>
</dbReference>
<gene>
    <name evidence="4" type="ORF">J6I44_16870</name>
</gene>
<feature type="domain" description="Enoyl reductase (ER)" evidence="3">
    <location>
        <begin position="10"/>
        <end position="325"/>
    </location>
</feature>
<dbReference type="NCBIfam" id="TIGR02824">
    <property type="entry name" value="quinone_pig3"/>
    <property type="match status" value="1"/>
</dbReference>
<dbReference type="InterPro" id="IPR013154">
    <property type="entry name" value="ADH-like_N"/>
</dbReference>
<keyword evidence="1" id="KW-0521">NADP</keyword>